<reference evidence="3" key="1">
    <citation type="submission" date="2022-07" db="EMBL/GenBank/DDBJ databases">
        <title>Genome Sequence of Agrocybe chaxingu.</title>
        <authorList>
            <person name="Buettner E."/>
        </authorList>
    </citation>
    <scope>NUCLEOTIDE SEQUENCE</scope>
    <source>
        <strain evidence="3">MP-N11</strain>
    </source>
</reference>
<keyword evidence="1" id="KW-0472">Membrane</keyword>
<dbReference type="Proteomes" id="UP001148786">
    <property type="component" value="Unassembled WGS sequence"/>
</dbReference>
<accession>A0A9W8MXJ6</accession>
<feature type="transmembrane region" description="Helical" evidence="1">
    <location>
        <begin position="58"/>
        <end position="79"/>
    </location>
</feature>
<dbReference type="InterPro" id="IPR045340">
    <property type="entry name" value="DUF6533"/>
</dbReference>
<keyword evidence="1" id="KW-0812">Transmembrane</keyword>
<evidence type="ECO:0000259" key="2">
    <source>
        <dbReference type="Pfam" id="PF20151"/>
    </source>
</evidence>
<proteinExistence type="predicted"/>
<keyword evidence="1" id="KW-1133">Transmembrane helix</keyword>
<comment type="caution">
    <text evidence="3">The sequence shown here is derived from an EMBL/GenBank/DDBJ whole genome shotgun (WGS) entry which is preliminary data.</text>
</comment>
<dbReference type="OrthoDB" id="3242376at2759"/>
<dbReference type="EMBL" id="JANKHO010000452">
    <property type="protein sequence ID" value="KAJ3509779.1"/>
    <property type="molecule type" value="Genomic_DNA"/>
</dbReference>
<dbReference type="AlphaFoldDB" id="A0A9W8MXJ6"/>
<name>A0A9W8MXJ6_9AGAR</name>
<organism evidence="3 4">
    <name type="scientific">Agrocybe chaxingu</name>
    <dbReference type="NCBI Taxonomy" id="84603"/>
    <lineage>
        <taxon>Eukaryota</taxon>
        <taxon>Fungi</taxon>
        <taxon>Dikarya</taxon>
        <taxon>Basidiomycota</taxon>
        <taxon>Agaricomycotina</taxon>
        <taxon>Agaricomycetes</taxon>
        <taxon>Agaricomycetidae</taxon>
        <taxon>Agaricales</taxon>
        <taxon>Agaricineae</taxon>
        <taxon>Strophariaceae</taxon>
        <taxon>Agrocybe</taxon>
    </lineage>
</organism>
<protein>
    <recommendedName>
        <fullName evidence="2">DUF6533 domain-containing protein</fullName>
    </recommendedName>
</protein>
<feature type="transmembrane region" description="Helical" evidence="1">
    <location>
        <begin position="131"/>
        <end position="155"/>
    </location>
</feature>
<feature type="transmembrane region" description="Helical" evidence="1">
    <location>
        <begin position="219"/>
        <end position="240"/>
    </location>
</feature>
<dbReference type="Pfam" id="PF20151">
    <property type="entry name" value="DUF6533"/>
    <property type="match status" value="1"/>
</dbReference>
<sequence>MSSVQSVDLATLVRVAHNLRAGKCVQMAAFTILIYDHVSTLPQEIERIWKQRFTGASLLFYLNRYITPLQYIIVITAFHHPKWVGKACDDFVPFVGYVSGIMSSTYGFIEMLQPVIMILRVYALYRRSNRVLAFLAVLWLAQLIVSIKGVSTGFAVHLPPGPAFVGCILTGTSKWFYAIWIGPLVTDTAIFALTLWRIHPYIGSSQKIPMIHIFLRDGIFYFLAIFLMNFVNALLFFSAPNDLKPIGAPFSAMMTTLMISRLVLNLRSAPSAGIDIVETNVISRPKEPIVFRTRMTRALGKLGDDFETSRDYRTIEAEKEEEWTPRSRSTFNL</sequence>
<evidence type="ECO:0000313" key="3">
    <source>
        <dbReference type="EMBL" id="KAJ3509779.1"/>
    </source>
</evidence>
<evidence type="ECO:0000313" key="4">
    <source>
        <dbReference type="Proteomes" id="UP001148786"/>
    </source>
</evidence>
<keyword evidence="4" id="KW-1185">Reference proteome</keyword>
<evidence type="ECO:0000256" key="1">
    <source>
        <dbReference type="SAM" id="Phobius"/>
    </source>
</evidence>
<feature type="transmembrane region" description="Helical" evidence="1">
    <location>
        <begin position="91"/>
        <end position="119"/>
    </location>
</feature>
<feature type="transmembrane region" description="Helical" evidence="1">
    <location>
        <begin position="246"/>
        <end position="264"/>
    </location>
</feature>
<feature type="transmembrane region" description="Helical" evidence="1">
    <location>
        <begin position="175"/>
        <end position="198"/>
    </location>
</feature>
<feature type="domain" description="DUF6533" evidence="2">
    <location>
        <begin position="24"/>
        <end position="69"/>
    </location>
</feature>
<gene>
    <name evidence="3" type="ORF">NLJ89_g5041</name>
</gene>